<evidence type="ECO:0000313" key="4">
    <source>
        <dbReference type="Proteomes" id="UP000434604"/>
    </source>
</evidence>
<name>A0A1Y4V9U1_9BACE</name>
<accession>A0A1Y4V9U1</accession>
<sequence length="143" mass="16515">MKQYLFTGRGENALKKQFLQKTLAIICSELELLNLKIQYPAPFQNKKNSNPQSPLYLTDETNLVEIMELVSGLFLSKRVVNHAGKEAPLTEIGRAFEHLFNIKFGDIHKKHESVICRQANKRIEFLDILRKAITKENQKKGYL</sequence>
<reference evidence="2" key="2">
    <citation type="journal article" date="2018" name="BMC Genomics">
        <title>Whole genome sequencing and function prediction of 133 gut anaerobes isolated from chicken caecum in pure cultures.</title>
        <authorList>
            <person name="Medvecky M."/>
            <person name="Cejkova D."/>
            <person name="Polansky O."/>
            <person name="Karasova D."/>
            <person name="Kubasova T."/>
            <person name="Cizek A."/>
            <person name="Rychlik I."/>
        </authorList>
    </citation>
    <scope>NUCLEOTIDE SEQUENCE</scope>
    <source>
        <strain evidence="2">An109</strain>
    </source>
</reference>
<reference evidence="3" key="1">
    <citation type="submission" date="2017-04" db="EMBL/GenBank/DDBJ databases">
        <title>Function of individual gut microbiota members based on whole genome sequencing of pure cultures obtained from chicken caecum.</title>
        <authorList>
            <person name="Medvecky M."/>
            <person name="Cejkova D."/>
            <person name="Polansky O."/>
            <person name="Karasova D."/>
            <person name="Kubasova T."/>
            <person name="Cizek A."/>
            <person name="Rychlik I."/>
        </authorList>
    </citation>
    <scope>NUCLEOTIDE SEQUENCE [LARGE SCALE GENOMIC DNA]</scope>
    <source>
        <strain evidence="3">An109</strain>
    </source>
</reference>
<dbReference type="InterPro" id="IPR018534">
    <property type="entry name" value="Tet_reg_excision_RteC"/>
</dbReference>
<dbReference type="Pfam" id="PF09357">
    <property type="entry name" value="RteC"/>
    <property type="match status" value="1"/>
</dbReference>
<gene>
    <name evidence="2" type="ORF">B5E52_13330</name>
    <name evidence="1" type="ORF">GA398_05665</name>
</gene>
<dbReference type="RefSeq" id="WP_050554764.1">
    <property type="nucleotide sequence ID" value="NZ_JAHOJA010000086.1"/>
</dbReference>
<protein>
    <recommendedName>
        <fullName evidence="5">RteC protein</fullName>
    </recommendedName>
</protein>
<dbReference type="Proteomes" id="UP000434604">
    <property type="component" value="Unassembled WGS sequence"/>
</dbReference>
<evidence type="ECO:0000313" key="2">
    <source>
        <dbReference type="EMBL" id="OUQ66850.1"/>
    </source>
</evidence>
<organism evidence="2 3">
    <name type="scientific">Bacteroides xylanisolvens</name>
    <dbReference type="NCBI Taxonomy" id="371601"/>
    <lineage>
        <taxon>Bacteria</taxon>
        <taxon>Pseudomonadati</taxon>
        <taxon>Bacteroidota</taxon>
        <taxon>Bacteroidia</taxon>
        <taxon>Bacteroidales</taxon>
        <taxon>Bacteroidaceae</taxon>
        <taxon>Bacteroides</taxon>
    </lineage>
</organism>
<comment type="caution">
    <text evidence="2">The sequence shown here is derived from an EMBL/GenBank/DDBJ whole genome shotgun (WGS) entry which is preliminary data.</text>
</comment>
<dbReference type="EMBL" id="NFLW01000025">
    <property type="protein sequence ID" value="OUQ66850.1"/>
    <property type="molecule type" value="Genomic_DNA"/>
</dbReference>
<proteinExistence type="predicted"/>
<reference evidence="1 4" key="3">
    <citation type="journal article" date="2019" name="Nat. Med.">
        <title>A library of human gut bacterial isolates paired with longitudinal multiomics data enables mechanistic microbiome research.</title>
        <authorList>
            <person name="Poyet M."/>
            <person name="Groussin M."/>
            <person name="Gibbons S.M."/>
            <person name="Avila-Pacheco J."/>
            <person name="Jiang X."/>
            <person name="Kearney S.M."/>
            <person name="Perrotta A.R."/>
            <person name="Berdy B."/>
            <person name="Zhao S."/>
            <person name="Lieberman T.D."/>
            <person name="Swanson P.K."/>
            <person name="Smith M."/>
            <person name="Roesemann S."/>
            <person name="Alexander J.E."/>
            <person name="Rich S.A."/>
            <person name="Livny J."/>
            <person name="Vlamakis H."/>
            <person name="Clish C."/>
            <person name="Bullock K."/>
            <person name="Deik A."/>
            <person name="Scott J."/>
            <person name="Pierce K.A."/>
            <person name="Xavier R.J."/>
            <person name="Alm E.J."/>
        </authorList>
    </citation>
    <scope>NUCLEOTIDE SEQUENCE [LARGE SCALE GENOMIC DNA]</scope>
    <source>
        <strain evidence="1 4">BIOML-A58</strain>
    </source>
</reference>
<evidence type="ECO:0000313" key="1">
    <source>
        <dbReference type="EMBL" id="KAB6148996.1"/>
    </source>
</evidence>
<dbReference type="EMBL" id="WDED01000006">
    <property type="protein sequence ID" value="KAB6148996.1"/>
    <property type="molecule type" value="Genomic_DNA"/>
</dbReference>
<dbReference type="Proteomes" id="UP000196036">
    <property type="component" value="Unassembled WGS sequence"/>
</dbReference>
<evidence type="ECO:0000313" key="3">
    <source>
        <dbReference type="Proteomes" id="UP000196036"/>
    </source>
</evidence>
<dbReference type="AlphaFoldDB" id="A0A1Y4V9U1"/>
<evidence type="ECO:0008006" key="5">
    <source>
        <dbReference type="Google" id="ProtNLM"/>
    </source>
</evidence>